<dbReference type="Proteomes" id="UP000001095">
    <property type="component" value="Unassembled WGS sequence"/>
</dbReference>
<evidence type="ECO:0000256" key="4">
    <source>
        <dbReference type="ARBA" id="ARBA00015492"/>
    </source>
</evidence>
<feature type="binding site" evidence="14">
    <location>
        <position position="224"/>
    </location>
    <ligand>
        <name>L-threonine</name>
        <dbReference type="ChEBI" id="CHEBI:57926"/>
    </ligand>
</feature>
<feature type="binding site" evidence="14">
    <location>
        <position position="186"/>
    </location>
    <ligand>
        <name>ATP</name>
        <dbReference type="ChEBI" id="CHEBI:30616"/>
    </ligand>
</feature>
<dbReference type="PIRSF" id="PIRSF004930">
    <property type="entry name" value="Tln_factor_SUA5"/>
    <property type="match status" value="1"/>
</dbReference>
<evidence type="ECO:0000313" key="17">
    <source>
        <dbReference type="Proteomes" id="UP000001095"/>
    </source>
</evidence>
<dbReference type="PANTHER" id="PTHR17490">
    <property type="entry name" value="SUA5"/>
    <property type="match status" value="1"/>
</dbReference>
<evidence type="ECO:0000256" key="10">
    <source>
        <dbReference type="ARBA" id="ARBA00022840"/>
    </source>
</evidence>
<feature type="binding site" evidence="14">
    <location>
        <position position="278"/>
    </location>
    <ligand>
        <name>ATP</name>
        <dbReference type="ChEBI" id="CHEBI:30616"/>
    </ligand>
</feature>
<dbReference type="NCBIfam" id="TIGR00057">
    <property type="entry name" value="L-threonylcarbamoyladenylate synthase"/>
    <property type="match status" value="1"/>
</dbReference>
<dbReference type="GO" id="GO:0008033">
    <property type="term" value="P:tRNA processing"/>
    <property type="evidence" value="ECO:0007669"/>
    <property type="project" value="UniProtKB-KW"/>
</dbReference>
<dbReference type="Gene3D" id="3.40.50.11030">
    <property type="entry name" value="Threonylcarbamoyl-AMP synthase, C-terminal domain"/>
    <property type="match status" value="1"/>
</dbReference>
<evidence type="ECO:0000259" key="15">
    <source>
        <dbReference type="PROSITE" id="PS51163"/>
    </source>
</evidence>
<evidence type="ECO:0000256" key="5">
    <source>
        <dbReference type="ARBA" id="ARBA00022490"/>
    </source>
</evidence>
<evidence type="ECO:0000256" key="7">
    <source>
        <dbReference type="ARBA" id="ARBA00022694"/>
    </source>
</evidence>
<dbReference type="EMBL" id="AGWY01000016">
    <property type="protein sequence ID" value="EKS32425.1"/>
    <property type="molecule type" value="Genomic_DNA"/>
</dbReference>
<keyword evidence="8 13" id="KW-0548">Nucleotidyltransferase</keyword>
<evidence type="ECO:0000256" key="1">
    <source>
        <dbReference type="ARBA" id="ARBA00004496"/>
    </source>
</evidence>
<dbReference type="AlphaFoldDB" id="K8NYB2"/>
<evidence type="ECO:0000256" key="14">
    <source>
        <dbReference type="PIRSR" id="PIRSR004930-1"/>
    </source>
</evidence>
<keyword evidence="6 13" id="KW-0808">Transferase</keyword>
<dbReference type="GO" id="GO:0005737">
    <property type="term" value="C:cytoplasm"/>
    <property type="evidence" value="ECO:0007669"/>
    <property type="project" value="UniProtKB-SubCell"/>
</dbReference>
<feature type="binding site" evidence="14">
    <location>
        <position position="184"/>
    </location>
    <ligand>
        <name>L-threonine</name>
        <dbReference type="ChEBI" id="CHEBI:57926"/>
    </ligand>
</feature>
<evidence type="ECO:0000256" key="6">
    <source>
        <dbReference type="ARBA" id="ARBA00022679"/>
    </source>
</evidence>
<comment type="function">
    <text evidence="13">Required for the formation of a threonylcarbamoyl group on adenosine at position 37 (t(6)A37) in tRNAs that read codons beginning with adenine.</text>
</comment>
<feature type="binding site" evidence="14">
    <location>
        <position position="109"/>
    </location>
    <ligand>
        <name>L-threonine</name>
        <dbReference type="ChEBI" id="CHEBI:57926"/>
    </ligand>
</feature>
<evidence type="ECO:0000256" key="9">
    <source>
        <dbReference type="ARBA" id="ARBA00022741"/>
    </source>
</evidence>
<feature type="binding site" evidence="14">
    <location>
        <position position="104"/>
    </location>
    <ligand>
        <name>ATP</name>
        <dbReference type="ChEBI" id="CHEBI:30616"/>
    </ligand>
</feature>
<evidence type="ECO:0000256" key="13">
    <source>
        <dbReference type="PIRNR" id="PIRNR004930"/>
    </source>
</evidence>
<dbReference type="GO" id="GO:0003725">
    <property type="term" value="F:double-stranded RNA binding"/>
    <property type="evidence" value="ECO:0007669"/>
    <property type="project" value="UniProtKB-UniRule"/>
</dbReference>
<dbReference type="InterPro" id="IPR010923">
    <property type="entry name" value="T(6)A37_SUA5"/>
</dbReference>
<feature type="binding site" evidence="14">
    <location>
        <position position="194"/>
    </location>
    <ligand>
        <name>ATP</name>
        <dbReference type="ChEBI" id="CHEBI:30616"/>
    </ligand>
</feature>
<comment type="catalytic activity">
    <reaction evidence="12 13">
        <text>L-threonine + hydrogencarbonate + ATP = L-threonylcarbamoyladenylate + diphosphate + H2O</text>
        <dbReference type="Rhea" id="RHEA:36407"/>
        <dbReference type="ChEBI" id="CHEBI:15377"/>
        <dbReference type="ChEBI" id="CHEBI:17544"/>
        <dbReference type="ChEBI" id="CHEBI:30616"/>
        <dbReference type="ChEBI" id="CHEBI:33019"/>
        <dbReference type="ChEBI" id="CHEBI:57926"/>
        <dbReference type="ChEBI" id="CHEBI:73682"/>
        <dbReference type="EC" id="2.7.7.87"/>
    </reaction>
</comment>
<organism evidence="16 17">
    <name type="scientific">Afipia clevelandensis ATCC 49720</name>
    <dbReference type="NCBI Taxonomy" id="883079"/>
    <lineage>
        <taxon>Bacteria</taxon>
        <taxon>Pseudomonadati</taxon>
        <taxon>Pseudomonadota</taxon>
        <taxon>Alphaproteobacteria</taxon>
        <taxon>Hyphomicrobiales</taxon>
        <taxon>Nitrobacteraceae</taxon>
        <taxon>Afipia</taxon>
    </lineage>
</organism>
<dbReference type="FunFam" id="3.90.870.10:FF:000009">
    <property type="entry name" value="Threonylcarbamoyl-AMP synthase, putative"/>
    <property type="match status" value="1"/>
</dbReference>
<comment type="subcellular location">
    <subcellularLocation>
        <location evidence="1 13">Cytoplasm</location>
    </subcellularLocation>
</comment>
<dbReference type="PROSITE" id="PS51163">
    <property type="entry name" value="YRDC"/>
    <property type="match status" value="1"/>
</dbReference>
<dbReference type="GO" id="GO:0006450">
    <property type="term" value="P:regulation of translational fidelity"/>
    <property type="evidence" value="ECO:0007669"/>
    <property type="project" value="TreeGrafter"/>
</dbReference>
<dbReference type="EC" id="2.7.7.87" evidence="3 13"/>
<evidence type="ECO:0000256" key="2">
    <source>
        <dbReference type="ARBA" id="ARBA00007663"/>
    </source>
</evidence>
<accession>K8NYB2</accession>
<keyword evidence="9 13" id="KW-0547">Nucleotide-binding</keyword>
<dbReference type="Pfam" id="PF01300">
    <property type="entry name" value="Sua5_yciO_yrdC"/>
    <property type="match status" value="1"/>
</dbReference>
<keyword evidence="7 13" id="KW-0819">tRNA processing</keyword>
<dbReference type="Pfam" id="PF03481">
    <property type="entry name" value="Sua5_C"/>
    <property type="match status" value="1"/>
</dbReference>
<evidence type="ECO:0000256" key="11">
    <source>
        <dbReference type="ARBA" id="ARBA00029774"/>
    </source>
</evidence>
<dbReference type="GO" id="GO:0000049">
    <property type="term" value="F:tRNA binding"/>
    <property type="evidence" value="ECO:0007669"/>
    <property type="project" value="TreeGrafter"/>
</dbReference>
<evidence type="ECO:0000256" key="8">
    <source>
        <dbReference type="ARBA" id="ARBA00022695"/>
    </source>
</evidence>
<dbReference type="InterPro" id="IPR006070">
    <property type="entry name" value="Sua5-like_dom"/>
</dbReference>
<dbReference type="SUPFAM" id="SSF55821">
    <property type="entry name" value="YrdC/RibB"/>
    <property type="match status" value="1"/>
</dbReference>
<comment type="similarity">
    <text evidence="2 13">Belongs to the SUA5 family.</text>
</comment>
<dbReference type="InterPro" id="IPR038385">
    <property type="entry name" value="Sua5/YwlC_C"/>
</dbReference>
<dbReference type="InterPro" id="IPR005145">
    <property type="entry name" value="Sua5_C"/>
</dbReference>
<dbReference type="PANTHER" id="PTHR17490:SF16">
    <property type="entry name" value="THREONYLCARBAMOYL-AMP SYNTHASE"/>
    <property type="match status" value="1"/>
</dbReference>
<gene>
    <name evidence="16" type="ORF">HMPREF9696_03892</name>
</gene>
<dbReference type="GO" id="GO:0061710">
    <property type="term" value="F:L-threonylcarbamoyladenylate synthase"/>
    <property type="evidence" value="ECO:0007669"/>
    <property type="project" value="UniProtKB-EC"/>
</dbReference>
<name>K8NYB2_9BRAD</name>
<dbReference type="InterPro" id="IPR017945">
    <property type="entry name" value="DHBP_synth_RibB-like_a/b_dom"/>
</dbReference>
<dbReference type="Gene3D" id="3.90.870.10">
    <property type="entry name" value="DHBP synthase"/>
    <property type="match status" value="1"/>
</dbReference>
<feature type="binding site" evidence="14">
    <location>
        <position position="164"/>
    </location>
    <ligand>
        <name>L-threonine</name>
        <dbReference type="ChEBI" id="CHEBI:57926"/>
    </ligand>
</feature>
<dbReference type="InterPro" id="IPR050156">
    <property type="entry name" value="TC-AMP_synthase_SUA5"/>
</dbReference>
<keyword evidence="10 13" id="KW-0067">ATP-binding</keyword>
<keyword evidence="5 13" id="KW-0963">Cytoplasm</keyword>
<evidence type="ECO:0000256" key="12">
    <source>
        <dbReference type="ARBA" id="ARBA00048366"/>
    </source>
</evidence>
<feature type="binding site" evidence="14">
    <location>
        <position position="237"/>
    </location>
    <ligand>
        <name>ATP</name>
        <dbReference type="ChEBI" id="CHEBI:30616"/>
    </ligand>
</feature>
<dbReference type="PATRIC" id="fig|883079.3.peg.3977"/>
<feature type="binding site" evidence="14">
    <location>
        <position position="100"/>
    </location>
    <ligand>
        <name>ATP</name>
        <dbReference type="ChEBI" id="CHEBI:30616"/>
    </ligand>
</feature>
<protein>
    <recommendedName>
        <fullName evidence="4 13">Threonylcarbamoyl-AMP synthase</fullName>
        <shortName evidence="13">TC-AMP synthase</shortName>
        <ecNumber evidence="3 13">2.7.7.87</ecNumber>
    </recommendedName>
    <alternativeName>
        <fullName evidence="11 13">L-threonylcarbamoyladenylate synthase</fullName>
    </alternativeName>
</protein>
<reference evidence="16 17" key="1">
    <citation type="submission" date="2012-04" db="EMBL/GenBank/DDBJ databases">
        <title>The Genome Sequence of Afipia clevelandensis ATCC 49720.</title>
        <authorList>
            <consortium name="The Broad Institute Genome Sequencing Platform"/>
            <person name="Earl A."/>
            <person name="Ward D."/>
            <person name="Feldgarden M."/>
            <person name="Gevers D."/>
            <person name="Huys G."/>
            <person name="Walker B."/>
            <person name="Young S.K."/>
            <person name="Zeng Q."/>
            <person name="Gargeya S."/>
            <person name="Fitzgerald M."/>
            <person name="Haas B."/>
            <person name="Abouelleil A."/>
            <person name="Alvarado L."/>
            <person name="Arachchi H.M."/>
            <person name="Berlin A."/>
            <person name="Chapman S.B."/>
            <person name="Goldberg J."/>
            <person name="Griggs A."/>
            <person name="Gujja S."/>
            <person name="Hansen M."/>
            <person name="Howarth C."/>
            <person name="Imamovic A."/>
            <person name="Larimer J."/>
            <person name="McCowen C."/>
            <person name="Montmayeur A."/>
            <person name="Murphy C."/>
            <person name="Neiman D."/>
            <person name="Pearson M."/>
            <person name="Priest M."/>
            <person name="Roberts A."/>
            <person name="Saif S."/>
            <person name="Shea T."/>
            <person name="Sisk P."/>
            <person name="Sykes S."/>
            <person name="Wortman J."/>
            <person name="Nusbaum C."/>
            <person name="Birren B."/>
        </authorList>
    </citation>
    <scope>NUCLEOTIDE SEQUENCE [LARGE SCALE GENOMIC DNA]</scope>
    <source>
        <strain evidence="16 17">ATCC 49720</strain>
    </source>
</reference>
<evidence type="ECO:0000256" key="3">
    <source>
        <dbReference type="ARBA" id="ARBA00012584"/>
    </source>
</evidence>
<dbReference type="HOGENOM" id="CLU_031397_0_2_5"/>
<evidence type="ECO:0000313" key="16">
    <source>
        <dbReference type="EMBL" id="EKS32425.1"/>
    </source>
</evidence>
<dbReference type="GO" id="GO:0005524">
    <property type="term" value="F:ATP binding"/>
    <property type="evidence" value="ECO:0007669"/>
    <property type="project" value="UniProtKB-UniRule"/>
</dbReference>
<keyword evidence="17" id="KW-1185">Reference proteome</keyword>
<comment type="caution">
    <text evidence="16">The sequence shown here is derived from an EMBL/GenBank/DDBJ whole genome shotgun (WGS) entry which is preliminary data.</text>
</comment>
<feature type="domain" description="YrdC-like" evidence="15">
    <location>
        <begin position="55"/>
        <end position="241"/>
    </location>
</feature>
<feature type="binding site" evidence="14">
    <location>
        <position position="77"/>
    </location>
    <ligand>
        <name>L-threonine</name>
        <dbReference type="ChEBI" id="CHEBI:57926"/>
    </ligand>
</feature>
<sequence>MRYRAALYSDVGAGIASALANRKKLYKGENPSSHAIGGAAPAMKLDLKTTTIPADGAAAPAARCLEDGGLVAFPTETVYGLGCDATNARAVARLYEAKGRPSFNPLIAHVSDLQAARKIARFDETSLRLAEAFWPGPLTLVLPKATGCPVSDLATAGLETIAVRVPAHPVARDILRAFGKPVVAPSANISGHVSPTTAEHVLGDLDGRIDLIVDGGPVSVGVESTIVGCFETPLLLRPGGLPREDIERVLDDKLARMPEDTGTADSQPLAPGMLASHYAPRTHVRLNAQTLDTGEALLAFGPQHLPGSEHATVMNLSEAGDLVEAAANLFGYLRDLDAKSPRAIAVMPIPHDGLGEAINDRLQRAAIPRS</sequence>
<feature type="binding site" evidence="14">
    <location>
        <position position="160"/>
    </location>
    <ligand>
        <name>ATP</name>
        <dbReference type="ChEBI" id="CHEBI:30616"/>
    </ligand>
</feature>
<proteinExistence type="inferred from homology"/>